<name>A0AAV1SU05_9ROSI</name>
<dbReference type="PANTHER" id="PTHR24286">
    <property type="entry name" value="CYTOCHROME P450 26"/>
    <property type="match status" value="1"/>
</dbReference>
<comment type="caution">
    <text evidence="5">The sequence shown here is derived from an EMBL/GenBank/DDBJ whole genome shotgun (WGS) entry which is preliminary data.</text>
</comment>
<sequence length="407" mass="47498">MKMELEFCWMIFTALISVFVATWWLLKRANEWFYVSRLGEKQQALPPGDMGWPLIGNMWSFLIAFKHGNPDSFISSFVTRQILMDDKRFKNGWPKVTHQLLGRRSFVGLSDQEHRRLRKLTAAPINGRKALTIGESDPIIDTLEKLYSDLNCGIRAMTINLPGFAYHEALKARKKLVRILQAILDGRRTRKNGDLSESETHKDMMDMLIEIEDENGKKMDDEEIIDLILVYLNAGHESSAHATMWAVLFLEEHPEYFNQAKAEQEEIVRRRPSTEKGLSFQEIKQMEYLPRVIDETLRVRNISLFTFREAKCDANLGGYIIPQGWKVLVWFRAVHLDSENYPNPNEFNPWRWNAGTIQSKVQVEISTSYEAHRQLPRKNQKNHMKELHKISVDTKHHLDASMDQEIR</sequence>
<organism evidence="5 6">
    <name type="scientific">Dovyalis caffra</name>
    <dbReference type="NCBI Taxonomy" id="77055"/>
    <lineage>
        <taxon>Eukaryota</taxon>
        <taxon>Viridiplantae</taxon>
        <taxon>Streptophyta</taxon>
        <taxon>Embryophyta</taxon>
        <taxon>Tracheophyta</taxon>
        <taxon>Spermatophyta</taxon>
        <taxon>Magnoliopsida</taxon>
        <taxon>eudicotyledons</taxon>
        <taxon>Gunneridae</taxon>
        <taxon>Pentapetalae</taxon>
        <taxon>rosids</taxon>
        <taxon>fabids</taxon>
        <taxon>Malpighiales</taxon>
        <taxon>Salicaceae</taxon>
        <taxon>Flacourtieae</taxon>
        <taxon>Dovyalis</taxon>
    </lineage>
</organism>
<evidence type="ECO:0000256" key="2">
    <source>
        <dbReference type="ARBA" id="ARBA00022723"/>
    </source>
</evidence>
<evidence type="ECO:0000313" key="6">
    <source>
        <dbReference type="Proteomes" id="UP001314170"/>
    </source>
</evidence>
<gene>
    <name evidence="5" type="ORF">DCAF_LOCUS26449</name>
</gene>
<dbReference type="GO" id="GO:0016132">
    <property type="term" value="P:brassinosteroid biosynthetic process"/>
    <property type="evidence" value="ECO:0007669"/>
    <property type="project" value="TreeGrafter"/>
</dbReference>
<keyword evidence="4" id="KW-1133">Transmembrane helix</keyword>
<dbReference type="GO" id="GO:0051777">
    <property type="term" value="F:ent-kaurenoic acid monooxygenase activity"/>
    <property type="evidence" value="ECO:0007669"/>
    <property type="project" value="TreeGrafter"/>
</dbReference>
<evidence type="ECO:0000256" key="3">
    <source>
        <dbReference type="ARBA" id="ARBA00023004"/>
    </source>
</evidence>
<dbReference type="InterPro" id="IPR001128">
    <property type="entry name" value="Cyt_P450"/>
</dbReference>
<accession>A0AAV1SU05</accession>
<keyword evidence="4" id="KW-0812">Transmembrane</keyword>
<evidence type="ECO:0000313" key="5">
    <source>
        <dbReference type="EMBL" id="CAK7356179.1"/>
    </source>
</evidence>
<dbReference type="PANTHER" id="PTHR24286:SF290">
    <property type="entry name" value="ENT-KAURENOIC ACID OXIDASE 2-LIKE ISOFORM X1"/>
    <property type="match status" value="1"/>
</dbReference>
<proteinExistence type="inferred from homology"/>
<reference evidence="5 6" key="1">
    <citation type="submission" date="2024-01" db="EMBL/GenBank/DDBJ databases">
        <authorList>
            <person name="Waweru B."/>
        </authorList>
    </citation>
    <scope>NUCLEOTIDE SEQUENCE [LARGE SCALE GENOMIC DNA]</scope>
</reference>
<dbReference type="GO" id="GO:0016125">
    <property type="term" value="P:sterol metabolic process"/>
    <property type="evidence" value="ECO:0007669"/>
    <property type="project" value="TreeGrafter"/>
</dbReference>
<dbReference type="InterPro" id="IPR002397">
    <property type="entry name" value="Cyt_P450_B"/>
</dbReference>
<dbReference type="InterPro" id="IPR036396">
    <property type="entry name" value="Cyt_P450_sf"/>
</dbReference>
<protein>
    <recommendedName>
        <fullName evidence="7">Cytochrome P450</fullName>
    </recommendedName>
</protein>
<dbReference type="AlphaFoldDB" id="A0AAV1SU05"/>
<evidence type="ECO:0000256" key="4">
    <source>
        <dbReference type="SAM" id="Phobius"/>
    </source>
</evidence>
<feature type="transmembrane region" description="Helical" evidence="4">
    <location>
        <begin position="7"/>
        <end position="26"/>
    </location>
</feature>
<dbReference type="Pfam" id="PF00067">
    <property type="entry name" value="p450"/>
    <property type="match status" value="1"/>
</dbReference>
<keyword evidence="2" id="KW-0479">Metal-binding</keyword>
<keyword evidence="4" id="KW-0472">Membrane</keyword>
<dbReference type="GO" id="GO:0010268">
    <property type="term" value="P:brassinosteroid homeostasis"/>
    <property type="evidence" value="ECO:0007669"/>
    <property type="project" value="TreeGrafter"/>
</dbReference>
<evidence type="ECO:0008006" key="7">
    <source>
        <dbReference type="Google" id="ProtNLM"/>
    </source>
</evidence>
<dbReference type="SUPFAM" id="SSF48264">
    <property type="entry name" value="Cytochrome P450"/>
    <property type="match status" value="1"/>
</dbReference>
<keyword evidence="3" id="KW-0408">Iron</keyword>
<dbReference type="GO" id="GO:0005783">
    <property type="term" value="C:endoplasmic reticulum"/>
    <property type="evidence" value="ECO:0007669"/>
    <property type="project" value="TreeGrafter"/>
</dbReference>
<dbReference type="GO" id="GO:0020037">
    <property type="term" value="F:heme binding"/>
    <property type="evidence" value="ECO:0007669"/>
    <property type="project" value="InterPro"/>
</dbReference>
<dbReference type="Proteomes" id="UP001314170">
    <property type="component" value="Unassembled WGS sequence"/>
</dbReference>
<keyword evidence="6" id="KW-1185">Reference proteome</keyword>
<dbReference type="GO" id="GO:0005506">
    <property type="term" value="F:iron ion binding"/>
    <property type="evidence" value="ECO:0007669"/>
    <property type="project" value="InterPro"/>
</dbReference>
<dbReference type="Gene3D" id="1.10.630.10">
    <property type="entry name" value="Cytochrome P450"/>
    <property type="match status" value="1"/>
</dbReference>
<dbReference type="EMBL" id="CAWUPB010001197">
    <property type="protein sequence ID" value="CAK7356179.1"/>
    <property type="molecule type" value="Genomic_DNA"/>
</dbReference>
<comment type="similarity">
    <text evidence="1">Belongs to the cytochrome P450 family.</text>
</comment>
<evidence type="ECO:0000256" key="1">
    <source>
        <dbReference type="ARBA" id="ARBA00010617"/>
    </source>
</evidence>
<dbReference type="PRINTS" id="PR00359">
    <property type="entry name" value="BP450"/>
</dbReference>